<evidence type="ECO:0000256" key="1">
    <source>
        <dbReference type="SAM" id="Phobius"/>
    </source>
</evidence>
<dbReference type="Proteomes" id="UP000010366">
    <property type="component" value="Chromosome"/>
</dbReference>
<feature type="transmembrane region" description="Helical" evidence="1">
    <location>
        <begin position="62"/>
        <end position="84"/>
    </location>
</feature>
<evidence type="ECO:0000313" key="2">
    <source>
        <dbReference type="EMBL" id="AFY95894.1"/>
    </source>
</evidence>
<sequence>MSNLEINGNTPQAVKKIAAQLKRVGWAGFWSQLALAVVSSLIFLFAIPFASTGASNPGTGGSLLFAVGGLVILYGSTYWSFRYVRLSRQLKNPNLRPKKAETIQIVRWGLLASLLGMGSSVLGAESIGGTLLGKSLSTALPGAIFSPDALSKIIQPLDIFIVLANTHTITAHFIGIVCSLWLLDRIQKQG</sequence>
<dbReference type="RefSeq" id="WP_015161982.1">
    <property type="nucleotide sequence ID" value="NC_019697.1"/>
</dbReference>
<dbReference type="EMBL" id="CP003600">
    <property type="protein sequence ID" value="AFY95894.1"/>
    <property type="molecule type" value="Genomic_DNA"/>
</dbReference>
<dbReference type="eggNOG" id="COG3038">
    <property type="taxonomic scope" value="Bacteria"/>
</dbReference>
<evidence type="ECO:0008006" key="4">
    <source>
        <dbReference type="Google" id="ProtNLM"/>
    </source>
</evidence>
<feature type="transmembrane region" description="Helical" evidence="1">
    <location>
        <begin position="159"/>
        <end position="183"/>
    </location>
</feature>
<keyword evidence="1" id="KW-0472">Membrane</keyword>
<organism evidence="2 3">
    <name type="scientific">Chamaesiphon minutus (strain ATCC 27169 / PCC 6605)</name>
    <dbReference type="NCBI Taxonomy" id="1173020"/>
    <lineage>
        <taxon>Bacteria</taxon>
        <taxon>Bacillati</taxon>
        <taxon>Cyanobacteriota</taxon>
        <taxon>Cyanophyceae</taxon>
        <taxon>Gomontiellales</taxon>
        <taxon>Chamaesiphonaceae</taxon>
        <taxon>Chamaesiphon</taxon>
    </lineage>
</organism>
<keyword evidence="1" id="KW-0812">Transmembrane</keyword>
<keyword evidence="1" id="KW-1133">Transmembrane helix</keyword>
<dbReference type="PANTHER" id="PTHR34548">
    <property type="entry name" value="PROTEIN TIC 21, CHLOROPLASTIC"/>
    <property type="match status" value="1"/>
</dbReference>
<proteinExistence type="predicted"/>
<gene>
    <name evidence="2" type="ORF">Cha6605_4987</name>
</gene>
<name>K9UNX9_CHAP6</name>
<dbReference type="PANTHER" id="PTHR34548:SF2">
    <property type="entry name" value="PROTEIN TIC 21, CHLOROPLASTIC"/>
    <property type="match status" value="1"/>
</dbReference>
<keyword evidence="3" id="KW-1185">Reference proteome</keyword>
<protein>
    <recommendedName>
        <fullName evidence="4">DUF3611 family protein</fullName>
    </recommendedName>
</protein>
<accession>K9UNX9</accession>
<dbReference type="OrthoDB" id="5766633at2"/>
<evidence type="ECO:0000313" key="3">
    <source>
        <dbReference type="Proteomes" id="UP000010366"/>
    </source>
</evidence>
<feature type="transmembrane region" description="Helical" evidence="1">
    <location>
        <begin position="105"/>
        <end position="124"/>
    </location>
</feature>
<dbReference type="STRING" id="1173020.Cha6605_4987"/>
<feature type="transmembrane region" description="Helical" evidence="1">
    <location>
        <begin position="24"/>
        <end position="50"/>
    </location>
</feature>
<reference evidence="2 3" key="1">
    <citation type="submission" date="2012-05" db="EMBL/GenBank/DDBJ databases">
        <title>Finished chromosome of genome of Chamaesiphon sp. PCC 6605.</title>
        <authorList>
            <consortium name="US DOE Joint Genome Institute"/>
            <person name="Gugger M."/>
            <person name="Coursin T."/>
            <person name="Rippka R."/>
            <person name="Tandeau De Marsac N."/>
            <person name="Huntemann M."/>
            <person name="Wei C.-L."/>
            <person name="Han J."/>
            <person name="Detter J.C."/>
            <person name="Han C."/>
            <person name="Tapia R."/>
            <person name="Chen A."/>
            <person name="Kyrpides N."/>
            <person name="Mavromatis K."/>
            <person name="Markowitz V."/>
            <person name="Szeto E."/>
            <person name="Ivanova N."/>
            <person name="Pagani I."/>
            <person name="Pati A."/>
            <person name="Goodwin L."/>
            <person name="Nordberg H.P."/>
            <person name="Cantor M.N."/>
            <person name="Hua S.X."/>
            <person name="Woyke T."/>
            <person name="Kerfeld C.A."/>
        </authorList>
    </citation>
    <scope>NUCLEOTIDE SEQUENCE [LARGE SCALE GENOMIC DNA]</scope>
    <source>
        <strain evidence="3">ATCC 27169 / PCC 6605</strain>
    </source>
</reference>
<dbReference type="HOGENOM" id="CLU_083138_1_1_3"/>
<dbReference type="KEGG" id="cmp:Cha6605_4987"/>
<dbReference type="Pfam" id="PF12263">
    <property type="entry name" value="DUF3611"/>
    <property type="match status" value="1"/>
</dbReference>
<dbReference type="AlphaFoldDB" id="K9UNX9"/>
<dbReference type="InterPro" id="IPR022051">
    <property type="entry name" value="DUF3611"/>
</dbReference>